<evidence type="ECO:0000313" key="1">
    <source>
        <dbReference type="EMBL" id="ANB18723.1"/>
    </source>
</evidence>
<dbReference type="Proteomes" id="UP000076830">
    <property type="component" value="Chromosome"/>
</dbReference>
<protein>
    <submittedName>
        <fullName evidence="1">Uncharacterized protein</fullName>
    </submittedName>
</protein>
<gene>
    <name evidence="1" type="ORF">I596_2728</name>
</gene>
<sequence>MLDRARMTPDPADAGLGAALRRLPAAAPPADLWAGIARDLPGRRPPVWRRTVLPAALAASLVAAALLWLPLRPGVAPGDTVATATPAAGADAAVAAETTRLRDRSQSIERWLAALPAASQQDGRNLMATVETEDLIALVDMQLGASRNAEEALPLWRQRVALLEDLAVIRSTPYSLAGSRTLADGSDALRAAL</sequence>
<dbReference type="EMBL" id="CP015249">
    <property type="protein sequence ID" value="ANB18723.1"/>
    <property type="molecule type" value="Genomic_DNA"/>
</dbReference>
<dbReference type="STRING" id="1300342.I596_2728"/>
<accession>A0A160DXM1</accession>
<proteinExistence type="predicted"/>
<reference evidence="1 2" key="1">
    <citation type="submission" date="2016-04" db="EMBL/GenBank/DDBJ databases">
        <title>Complete genome sequence of Dokdonella koreensis DS-123T.</title>
        <authorList>
            <person name="Kim J.F."/>
            <person name="Lee H."/>
            <person name="Kwak M.-J."/>
        </authorList>
    </citation>
    <scope>NUCLEOTIDE SEQUENCE [LARGE SCALE GENOMIC DNA]</scope>
    <source>
        <strain evidence="1 2">DS-123</strain>
    </source>
</reference>
<dbReference type="KEGG" id="dko:I596_2728"/>
<keyword evidence="2" id="KW-1185">Reference proteome</keyword>
<dbReference type="RefSeq" id="WP_150132143.1">
    <property type="nucleotide sequence ID" value="NZ_CP015249.1"/>
</dbReference>
<dbReference type="OrthoDB" id="5959788at2"/>
<dbReference type="AlphaFoldDB" id="A0A160DXM1"/>
<name>A0A160DXM1_9GAMM</name>
<evidence type="ECO:0000313" key="2">
    <source>
        <dbReference type="Proteomes" id="UP000076830"/>
    </source>
</evidence>
<dbReference type="PATRIC" id="fig|1300342.3.peg.2654"/>
<organism evidence="1 2">
    <name type="scientific">Dokdonella koreensis DS-123</name>
    <dbReference type="NCBI Taxonomy" id="1300342"/>
    <lineage>
        <taxon>Bacteria</taxon>
        <taxon>Pseudomonadati</taxon>
        <taxon>Pseudomonadota</taxon>
        <taxon>Gammaproteobacteria</taxon>
        <taxon>Lysobacterales</taxon>
        <taxon>Rhodanobacteraceae</taxon>
        <taxon>Dokdonella</taxon>
    </lineage>
</organism>